<sequence>MTSDDRTYSAYQDGYSVFVWPDADAVSPRDAGFKNLGMIRIAPERRFERLTSDDPEDMTSLEKMKSEMAEAKDIIALPLYAMAAGDPDSSTGFFQLHSKPFLGDKQGVLVGFVSAPFSDAMAYFGREEMTEDLYHDVLERLADEIMLMNTYLADEVYRFEVHDSNGDVVSEGASIYEAELALDEAMHDIQRVQEKLPSAFKM</sequence>
<evidence type="ECO:0000313" key="1">
    <source>
        <dbReference type="EMBL" id="EPX78068.1"/>
    </source>
</evidence>
<dbReference type="HOGENOM" id="CLU_1353825_0_0_5"/>
<dbReference type="Proteomes" id="UP000015347">
    <property type="component" value="Unassembled WGS sequence"/>
</dbReference>
<dbReference type="RefSeq" id="WP_020041726.1">
    <property type="nucleotide sequence ID" value="NZ_KE557281.1"/>
</dbReference>
<dbReference type="AlphaFoldDB" id="S9QET8"/>
<proteinExistence type="predicted"/>
<keyword evidence="2" id="KW-1185">Reference proteome</keyword>
<gene>
    <name evidence="1" type="ORF">Salmuc_03390</name>
</gene>
<dbReference type="EMBL" id="APVH01000042">
    <property type="protein sequence ID" value="EPX78068.1"/>
    <property type="molecule type" value="Genomic_DNA"/>
</dbReference>
<evidence type="ECO:0000313" key="2">
    <source>
        <dbReference type="Proteomes" id="UP000015347"/>
    </source>
</evidence>
<organism evidence="1 2">
    <name type="scientific">Salipiger mucosus DSM 16094</name>
    <dbReference type="NCBI Taxonomy" id="1123237"/>
    <lineage>
        <taxon>Bacteria</taxon>
        <taxon>Pseudomonadati</taxon>
        <taxon>Pseudomonadota</taxon>
        <taxon>Alphaproteobacteria</taxon>
        <taxon>Rhodobacterales</taxon>
        <taxon>Roseobacteraceae</taxon>
        <taxon>Salipiger</taxon>
    </lineage>
</organism>
<accession>S9QET8</accession>
<comment type="caution">
    <text evidence="1">The sequence shown here is derived from an EMBL/GenBank/DDBJ whole genome shotgun (WGS) entry which is preliminary data.</text>
</comment>
<dbReference type="STRING" id="1123237.Salmuc_03390"/>
<protein>
    <submittedName>
        <fullName evidence="1">Uncharacterized protein</fullName>
    </submittedName>
</protein>
<name>S9QET8_9RHOB</name>
<reference evidence="2" key="1">
    <citation type="journal article" date="2014" name="Stand. Genomic Sci.">
        <title>Genome sequence of the exopolysaccharide-producing Salipiger mucosus type strain (DSM 16094(T)), a moderately halophilic member of the Roseobacter clade.</title>
        <authorList>
            <person name="Riedel T."/>
            <person name="Spring S."/>
            <person name="Fiebig A."/>
            <person name="Petersen J."/>
            <person name="Kyrpides N.C."/>
            <person name="Goker M."/>
            <person name="Klenk H.P."/>
        </authorList>
    </citation>
    <scope>NUCLEOTIDE SEQUENCE [LARGE SCALE GENOMIC DNA]</scope>
    <source>
        <strain evidence="2">DSM 16094</strain>
    </source>
</reference>